<sequence length="137" mass="15717">MYSHGPLTPFSVLQYLLQSVSNQLQPFQAARENWAHYEQHLEIYFEINGVMTDRQRVLHLLSTVGSNVEAKMAYFFAPVKPCDNAFNVVRAKMKITFREGKSLAEFDNALPALADICDFGNVLDDMRRDRFILGLRS</sequence>
<dbReference type="AlphaFoldDB" id="A0A914XIZ6"/>
<reference evidence="2" key="1">
    <citation type="submission" date="2022-11" db="UniProtKB">
        <authorList>
            <consortium name="WormBaseParasite"/>
        </authorList>
    </citation>
    <scope>IDENTIFICATION</scope>
</reference>
<keyword evidence="1" id="KW-1185">Reference proteome</keyword>
<proteinExistence type="predicted"/>
<evidence type="ECO:0000313" key="2">
    <source>
        <dbReference type="WBParaSite" id="PSAMB.scaffold800size41170.g8749.t1"/>
    </source>
</evidence>
<protein>
    <submittedName>
        <fullName evidence="2">Uncharacterized protein</fullName>
    </submittedName>
</protein>
<accession>A0A914XIZ6</accession>
<dbReference type="WBParaSite" id="PSAMB.scaffold800size41170.g8749.t1">
    <property type="protein sequence ID" value="PSAMB.scaffold800size41170.g8749.t1"/>
    <property type="gene ID" value="PSAMB.scaffold800size41170.g8749"/>
</dbReference>
<evidence type="ECO:0000313" key="1">
    <source>
        <dbReference type="Proteomes" id="UP000887566"/>
    </source>
</evidence>
<organism evidence="1 2">
    <name type="scientific">Plectus sambesii</name>
    <dbReference type="NCBI Taxonomy" id="2011161"/>
    <lineage>
        <taxon>Eukaryota</taxon>
        <taxon>Metazoa</taxon>
        <taxon>Ecdysozoa</taxon>
        <taxon>Nematoda</taxon>
        <taxon>Chromadorea</taxon>
        <taxon>Plectida</taxon>
        <taxon>Plectina</taxon>
        <taxon>Plectoidea</taxon>
        <taxon>Plectidae</taxon>
        <taxon>Plectus</taxon>
    </lineage>
</organism>
<name>A0A914XIZ6_9BILA</name>
<dbReference type="Proteomes" id="UP000887566">
    <property type="component" value="Unplaced"/>
</dbReference>